<name>W9WUJ7_9EURO</name>
<dbReference type="InterPro" id="IPR043132">
    <property type="entry name" value="BCAT-like_C"/>
</dbReference>
<evidence type="ECO:0000256" key="4">
    <source>
        <dbReference type="ARBA" id="ARBA00022605"/>
    </source>
</evidence>
<evidence type="ECO:0000313" key="12">
    <source>
        <dbReference type="EMBL" id="EXJ71643.1"/>
    </source>
</evidence>
<keyword evidence="3 10" id="KW-0032">Aminotransferase</keyword>
<comment type="catalytic activity">
    <reaction evidence="10">
        <text>L-isoleucine + 2-oxoglutarate = (S)-3-methyl-2-oxopentanoate + L-glutamate</text>
        <dbReference type="Rhea" id="RHEA:24801"/>
        <dbReference type="ChEBI" id="CHEBI:16810"/>
        <dbReference type="ChEBI" id="CHEBI:29985"/>
        <dbReference type="ChEBI" id="CHEBI:35146"/>
        <dbReference type="ChEBI" id="CHEBI:58045"/>
        <dbReference type="EC" id="2.6.1.42"/>
    </reaction>
</comment>
<dbReference type="InterPro" id="IPR001544">
    <property type="entry name" value="Aminotrans_IV"/>
</dbReference>
<feature type="region of interest" description="Disordered" evidence="11">
    <location>
        <begin position="1"/>
        <end position="20"/>
    </location>
</feature>
<accession>W9WUJ7</accession>
<dbReference type="GO" id="GO:0004084">
    <property type="term" value="F:branched-chain-amino-acid transaminase activity"/>
    <property type="evidence" value="ECO:0007669"/>
    <property type="project" value="UniProtKB-EC"/>
</dbReference>
<comment type="catalytic activity">
    <reaction evidence="10">
        <text>L-leucine + 2-oxoglutarate = 4-methyl-2-oxopentanoate + L-glutamate</text>
        <dbReference type="Rhea" id="RHEA:18321"/>
        <dbReference type="ChEBI" id="CHEBI:16810"/>
        <dbReference type="ChEBI" id="CHEBI:17865"/>
        <dbReference type="ChEBI" id="CHEBI:29985"/>
        <dbReference type="ChEBI" id="CHEBI:57427"/>
        <dbReference type="EC" id="2.6.1.42"/>
    </reaction>
</comment>
<evidence type="ECO:0000256" key="3">
    <source>
        <dbReference type="ARBA" id="ARBA00022576"/>
    </source>
</evidence>
<comment type="cofactor">
    <cofactor evidence="1 9">
        <name>pyridoxal 5'-phosphate</name>
        <dbReference type="ChEBI" id="CHEBI:597326"/>
    </cofactor>
</comment>
<dbReference type="OrthoDB" id="1732691at2759"/>
<comment type="caution">
    <text evidence="12">The sequence shown here is derived from an EMBL/GenBank/DDBJ whole genome shotgun (WGS) entry which is preliminary data.</text>
</comment>
<dbReference type="RefSeq" id="XP_007744242.1">
    <property type="nucleotide sequence ID" value="XM_007746052.1"/>
</dbReference>
<dbReference type="Pfam" id="PF01063">
    <property type="entry name" value="Aminotran_4"/>
    <property type="match status" value="1"/>
</dbReference>
<dbReference type="GeneID" id="19190169"/>
<proteinExistence type="inferred from homology"/>
<dbReference type="Gene3D" id="3.30.470.10">
    <property type="match status" value="1"/>
</dbReference>
<dbReference type="AlphaFoldDB" id="W9WUJ7"/>
<evidence type="ECO:0000256" key="7">
    <source>
        <dbReference type="ARBA" id="ARBA00023304"/>
    </source>
</evidence>
<evidence type="ECO:0000256" key="9">
    <source>
        <dbReference type="RuleBase" id="RU004516"/>
    </source>
</evidence>
<dbReference type="Proteomes" id="UP000019471">
    <property type="component" value="Unassembled WGS sequence"/>
</dbReference>
<dbReference type="SUPFAM" id="SSF56752">
    <property type="entry name" value="D-aminoacid aminotransferase-like PLP-dependent enzymes"/>
    <property type="match status" value="1"/>
</dbReference>
<reference evidence="12 13" key="1">
    <citation type="submission" date="2013-03" db="EMBL/GenBank/DDBJ databases">
        <title>The Genome Sequence of Cladophialophora psammophila CBS 110553.</title>
        <authorList>
            <consortium name="The Broad Institute Genomics Platform"/>
            <person name="Cuomo C."/>
            <person name="de Hoog S."/>
            <person name="Gorbushina A."/>
            <person name="Walker B."/>
            <person name="Young S.K."/>
            <person name="Zeng Q."/>
            <person name="Gargeya S."/>
            <person name="Fitzgerald M."/>
            <person name="Haas B."/>
            <person name="Abouelleil A."/>
            <person name="Allen A.W."/>
            <person name="Alvarado L."/>
            <person name="Arachchi H.M."/>
            <person name="Berlin A.M."/>
            <person name="Chapman S.B."/>
            <person name="Gainer-Dewar J."/>
            <person name="Goldberg J."/>
            <person name="Griggs A."/>
            <person name="Gujja S."/>
            <person name="Hansen M."/>
            <person name="Howarth C."/>
            <person name="Imamovic A."/>
            <person name="Ireland A."/>
            <person name="Larimer J."/>
            <person name="McCowan C."/>
            <person name="Murphy C."/>
            <person name="Pearson M."/>
            <person name="Poon T.W."/>
            <person name="Priest M."/>
            <person name="Roberts A."/>
            <person name="Saif S."/>
            <person name="Shea T."/>
            <person name="Sisk P."/>
            <person name="Sykes S."/>
            <person name="Wortman J."/>
            <person name="Nusbaum C."/>
            <person name="Birren B."/>
        </authorList>
    </citation>
    <scope>NUCLEOTIDE SEQUENCE [LARGE SCALE GENOMIC DNA]</scope>
    <source>
        <strain evidence="12 13">CBS 110553</strain>
    </source>
</reference>
<evidence type="ECO:0000256" key="2">
    <source>
        <dbReference type="ARBA" id="ARBA00009320"/>
    </source>
</evidence>
<keyword evidence="5 10" id="KW-0808">Transferase</keyword>
<evidence type="ECO:0000256" key="6">
    <source>
        <dbReference type="ARBA" id="ARBA00022898"/>
    </source>
</evidence>
<dbReference type="GO" id="GO:0005739">
    <property type="term" value="C:mitochondrion"/>
    <property type="evidence" value="ECO:0007669"/>
    <property type="project" value="TreeGrafter"/>
</dbReference>
<evidence type="ECO:0000256" key="5">
    <source>
        <dbReference type="ARBA" id="ARBA00022679"/>
    </source>
</evidence>
<evidence type="ECO:0000256" key="8">
    <source>
        <dbReference type="RuleBase" id="RU004106"/>
    </source>
</evidence>
<keyword evidence="7 10" id="KW-0100">Branched-chain amino acid biosynthesis</keyword>
<dbReference type="PANTHER" id="PTHR11825:SF69">
    <property type="entry name" value="BRANCHED-CHAIN-AMINO-ACID AMINOTRANSFERASE"/>
    <property type="match status" value="1"/>
</dbReference>
<dbReference type="GO" id="GO:0009099">
    <property type="term" value="P:L-valine biosynthetic process"/>
    <property type="evidence" value="ECO:0007669"/>
    <property type="project" value="TreeGrafter"/>
</dbReference>
<dbReference type="FunFam" id="3.20.10.10:FF:000004">
    <property type="entry name" value="Branched-chain-amino-acid aminotransferase"/>
    <property type="match status" value="1"/>
</dbReference>
<keyword evidence="6 9" id="KW-0663">Pyridoxal phosphate</keyword>
<keyword evidence="13" id="KW-1185">Reference proteome</keyword>
<evidence type="ECO:0000256" key="1">
    <source>
        <dbReference type="ARBA" id="ARBA00001933"/>
    </source>
</evidence>
<dbReference type="InterPro" id="IPR036038">
    <property type="entry name" value="Aminotransferase-like"/>
</dbReference>
<dbReference type="STRING" id="1182543.W9WUJ7"/>
<comment type="similarity">
    <text evidence="2 8">Belongs to the class-IV pyridoxal-phosphate-dependent aminotransferase family.</text>
</comment>
<evidence type="ECO:0000256" key="10">
    <source>
        <dbReference type="RuleBase" id="RU004517"/>
    </source>
</evidence>
<organism evidence="12 13">
    <name type="scientific">Cladophialophora psammophila CBS 110553</name>
    <dbReference type="NCBI Taxonomy" id="1182543"/>
    <lineage>
        <taxon>Eukaryota</taxon>
        <taxon>Fungi</taxon>
        <taxon>Dikarya</taxon>
        <taxon>Ascomycota</taxon>
        <taxon>Pezizomycotina</taxon>
        <taxon>Eurotiomycetes</taxon>
        <taxon>Chaetothyriomycetidae</taxon>
        <taxon>Chaetothyriales</taxon>
        <taxon>Herpotrichiellaceae</taxon>
        <taxon>Cladophialophora</taxon>
    </lineage>
</organism>
<dbReference type="InterPro" id="IPR018300">
    <property type="entry name" value="Aminotrans_IV_CS"/>
</dbReference>
<dbReference type="GO" id="GO:0009098">
    <property type="term" value="P:L-leucine biosynthetic process"/>
    <property type="evidence" value="ECO:0007669"/>
    <property type="project" value="TreeGrafter"/>
</dbReference>
<dbReference type="EMBL" id="AMGX01000007">
    <property type="protein sequence ID" value="EXJ71643.1"/>
    <property type="molecule type" value="Genomic_DNA"/>
</dbReference>
<sequence length="463" mass="49992">MAPPAAVSPVSPPSPTLDNTSKLAKAGTAAILEKPVSNGLPVADLDASKLIITRNLNPKNVPTANSPEVWSQSCTTDHMLTARWTEKAGWEAPEIRPYGPLSIMPTASVLHYATECFEGMKAYRGVDGKVRLFRADRNAKRLLQSAARISLPSFPPEEFVKLLKKFVGVEAAKWIAEPESFIYIRPTMIATAPALGVQRPKEALMYIIMVMFPSLDDPSCKPPSIPAPLSGGNNDSTQAESKHVAAKGMRLLASRHDMIRAWPGGFGNAKVGANYGPSLVAQGEARARGYDQILWLFGNECFVTEAGGSNFFVLWHNKDTGRKELVTAPLGDGVILEGVTRASVLELVRSGVVGDGDVDVIERKFTMHELLDAQKEGRLLEAFGAGTAFFIAPVQDIHFRGMDLVLPLGLGQDEGNENGAKTNGVGAAGFALAVKKALKDIMYGRLEHEWGVVVEEEKESAYE</sequence>
<dbReference type="InterPro" id="IPR043131">
    <property type="entry name" value="BCAT-like_N"/>
</dbReference>
<gene>
    <name evidence="12" type="ORF">A1O5_05451</name>
</gene>
<dbReference type="EC" id="2.6.1.42" evidence="10"/>
<evidence type="ECO:0000256" key="11">
    <source>
        <dbReference type="SAM" id="MobiDB-lite"/>
    </source>
</evidence>
<dbReference type="Gene3D" id="3.20.10.10">
    <property type="entry name" value="D-amino Acid Aminotransferase, subunit A, domain 2"/>
    <property type="match status" value="1"/>
</dbReference>
<dbReference type="HOGENOM" id="CLU_031922_0_0_1"/>
<dbReference type="InterPro" id="IPR005786">
    <property type="entry name" value="B_amino_transII"/>
</dbReference>
<evidence type="ECO:0000313" key="13">
    <source>
        <dbReference type="Proteomes" id="UP000019471"/>
    </source>
</evidence>
<dbReference type="PROSITE" id="PS00770">
    <property type="entry name" value="AA_TRANSFER_CLASS_4"/>
    <property type="match status" value="1"/>
</dbReference>
<comment type="catalytic activity">
    <reaction evidence="10">
        <text>L-valine + 2-oxoglutarate = 3-methyl-2-oxobutanoate + L-glutamate</text>
        <dbReference type="Rhea" id="RHEA:24813"/>
        <dbReference type="ChEBI" id="CHEBI:11851"/>
        <dbReference type="ChEBI" id="CHEBI:16810"/>
        <dbReference type="ChEBI" id="CHEBI:29985"/>
        <dbReference type="ChEBI" id="CHEBI:57762"/>
        <dbReference type="EC" id="2.6.1.42"/>
    </reaction>
</comment>
<dbReference type="PANTHER" id="PTHR11825">
    <property type="entry name" value="SUBGROUP IIII AMINOTRANSFERASE"/>
    <property type="match status" value="1"/>
</dbReference>
<protein>
    <recommendedName>
        <fullName evidence="10">Branched-chain-amino-acid aminotransferase</fullName>
        <ecNumber evidence="10">2.6.1.42</ecNumber>
    </recommendedName>
</protein>
<dbReference type="eggNOG" id="KOG0975">
    <property type="taxonomic scope" value="Eukaryota"/>
</dbReference>
<dbReference type="FunFam" id="3.30.470.10:FF:000012">
    <property type="entry name" value="Branched-chain-amino-acid aminotransferase"/>
    <property type="match status" value="1"/>
</dbReference>
<keyword evidence="4 10" id="KW-0028">Amino-acid biosynthesis</keyword>